<name>A0A382DVA2_9ZZZZ</name>
<feature type="non-terminal residue" evidence="2">
    <location>
        <position position="132"/>
    </location>
</feature>
<dbReference type="AlphaFoldDB" id="A0A382DVA2"/>
<dbReference type="EMBL" id="UINC01041323">
    <property type="protein sequence ID" value="SVB42436.1"/>
    <property type="molecule type" value="Genomic_DNA"/>
</dbReference>
<evidence type="ECO:0000313" key="2">
    <source>
        <dbReference type="EMBL" id="SVB42436.1"/>
    </source>
</evidence>
<gene>
    <name evidence="2" type="ORF">METZ01_LOCUS195290</name>
</gene>
<sequence length="132" mass="16062">MFNKKKIHEIETKLNDIVDQFSELKSEYDQILEKLDNENFTADWDEYLKWREMKDQIPDIEEMYRLKELKRLISVRDKHENLNNIYRASYYLYTIARNRSGILAASEMIKYCTALIIETENKIHEYIDKICK</sequence>
<protein>
    <submittedName>
        <fullName evidence="2">Uncharacterized protein</fullName>
    </submittedName>
</protein>
<feature type="coiled-coil region" evidence="1">
    <location>
        <begin position="7"/>
        <end position="38"/>
    </location>
</feature>
<evidence type="ECO:0000256" key="1">
    <source>
        <dbReference type="SAM" id="Coils"/>
    </source>
</evidence>
<accession>A0A382DVA2</accession>
<keyword evidence="1" id="KW-0175">Coiled coil</keyword>
<reference evidence="2" key="1">
    <citation type="submission" date="2018-05" db="EMBL/GenBank/DDBJ databases">
        <authorList>
            <person name="Lanie J.A."/>
            <person name="Ng W.-L."/>
            <person name="Kazmierczak K.M."/>
            <person name="Andrzejewski T.M."/>
            <person name="Davidsen T.M."/>
            <person name="Wayne K.J."/>
            <person name="Tettelin H."/>
            <person name="Glass J.I."/>
            <person name="Rusch D."/>
            <person name="Podicherti R."/>
            <person name="Tsui H.-C.T."/>
            <person name="Winkler M.E."/>
        </authorList>
    </citation>
    <scope>NUCLEOTIDE SEQUENCE</scope>
</reference>
<proteinExistence type="predicted"/>
<organism evidence="2">
    <name type="scientific">marine metagenome</name>
    <dbReference type="NCBI Taxonomy" id="408172"/>
    <lineage>
        <taxon>unclassified sequences</taxon>
        <taxon>metagenomes</taxon>
        <taxon>ecological metagenomes</taxon>
    </lineage>
</organism>